<keyword evidence="8" id="KW-1185">Reference proteome</keyword>
<name>A0A917ESA1_9MICC</name>
<protein>
    <submittedName>
        <fullName evidence="7">LysR family transcriptional regulator</fullName>
    </submittedName>
</protein>
<feature type="transmembrane region" description="Helical" evidence="5">
    <location>
        <begin position="99"/>
        <end position="120"/>
    </location>
</feature>
<dbReference type="InterPro" id="IPR036388">
    <property type="entry name" value="WH-like_DNA-bd_sf"/>
</dbReference>
<keyword evidence="3" id="KW-0238">DNA-binding</keyword>
<proteinExistence type="inferred from homology"/>
<dbReference type="Pfam" id="PF03466">
    <property type="entry name" value="LysR_substrate"/>
    <property type="match status" value="1"/>
</dbReference>
<dbReference type="Gene3D" id="1.10.10.10">
    <property type="entry name" value="Winged helix-like DNA-binding domain superfamily/Winged helix DNA-binding domain"/>
    <property type="match status" value="1"/>
</dbReference>
<evidence type="ECO:0000256" key="4">
    <source>
        <dbReference type="ARBA" id="ARBA00023163"/>
    </source>
</evidence>
<dbReference type="EMBL" id="BMIS01000009">
    <property type="protein sequence ID" value="GGE73276.1"/>
    <property type="molecule type" value="Genomic_DNA"/>
</dbReference>
<keyword evidence="4" id="KW-0804">Transcription</keyword>
<dbReference type="SUPFAM" id="SSF46785">
    <property type="entry name" value="Winged helix' DNA-binding domain"/>
    <property type="match status" value="1"/>
</dbReference>
<keyword evidence="5" id="KW-0812">Transmembrane</keyword>
<dbReference type="Pfam" id="PF00126">
    <property type="entry name" value="HTH_1"/>
    <property type="match status" value="1"/>
</dbReference>
<dbReference type="PANTHER" id="PTHR30346:SF29">
    <property type="entry name" value="LYSR SUBSTRATE-BINDING"/>
    <property type="match status" value="1"/>
</dbReference>
<dbReference type="PROSITE" id="PS50931">
    <property type="entry name" value="HTH_LYSR"/>
    <property type="match status" value="1"/>
</dbReference>
<evidence type="ECO:0000256" key="3">
    <source>
        <dbReference type="ARBA" id="ARBA00023125"/>
    </source>
</evidence>
<sequence length="312" mass="33933">MPDSTPDLMRLRTFAAVVAEESISAAADNLRITRAAVSQQMQTLQRETGLTLLERRGRGVVITAAGRQFAARALRLLQEAGDLQALASDLREGRSGSLLISHFVSVGVAWVPAIVGTIAAEFPDLRITMRLWDLEQSAEWEPDAEIFVQHPEVVERPGYRTVELMQDPYVVVLPEAHPLAAEHSEDAVELAELGGEVWVDNDYTRGPNRQILLQACAAVGLTPNFRIETQDYAAAAACVQAGAGITVMPQLSWQTVSPLVSGTEARPLAEPTPVRTLAVRTREGMDRSPAVQRLLELLQQAATRSVVAQVSE</sequence>
<reference evidence="7" key="1">
    <citation type="journal article" date="2014" name="Int. J. Syst. Evol. Microbiol.">
        <title>Complete genome sequence of Corynebacterium casei LMG S-19264T (=DSM 44701T), isolated from a smear-ripened cheese.</title>
        <authorList>
            <consortium name="US DOE Joint Genome Institute (JGI-PGF)"/>
            <person name="Walter F."/>
            <person name="Albersmeier A."/>
            <person name="Kalinowski J."/>
            <person name="Ruckert C."/>
        </authorList>
    </citation>
    <scope>NUCLEOTIDE SEQUENCE</scope>
    <source>
        <strain evidence="7">CGMCC 1.15388</strain>
    </source>
</reference>
<reference evidence="7" key="2">
    <citation type="submission" date="2020-09" db="EMBL/GenBank/DDBJ databases">
        <authorList>
            <person name="Sun Q."/>
            <person name="Zhou Y."/>
        </authorList>
    </citation>
    <scope>NUCLEOTIDE SEQUENCE</scope>
    <source>
        <strain evidence="7">CGMCC 1.15388</strain>
    </source>
</reference>
<dbReference type="GO" id="GO:0003677">
    <property type="term" value="F:DNA binding"/>
    <property type="evidence" value="ECO:0007669"/>
    <property type="project" value="UniProtKB-KW"/>
</dbReference>
<dbReference type="PANTHER" id="PTHR30346">
    <property type="entry name" value="TRANSCRIPTIONAL DUAL REGULATOR HCAR-RELATED"/>
    <property type="match status" value="1"/>
</dbReference>
<dbReference type="Gene3D" id="3.40.190.10">
    <property type="entry name" value="Periplasmic binding protein-like II"/>
    <property type="match status" value="2"/>
</dbReference>
<feature type="domain" description="HTH lysR-type" evidence="6">
    <location>
        <begin position="6"/>
        <end position="63"/>
    </location>
</feature>
<dbReference type="GO" id="GO:0003700">
    <property type="term" value="F:DNA-binding transcription factor activity"/>
    <property type="evidence" value="ECO:0007669"/>
    <property type="project" value="InterPro"/>
</dbReference>
<keyword evidence="5" id="KW-1133">Transmembrane helix</keyword>
<organism evidence="7 8">
    <name type="scientific">Nesterenkonia cremea</name>
    <dbReference type="NCBI Taxonomy" id="1882340"/>
    <lineage>
        <taxon>Bacteria</taxon>
        <taxon>Bacillati</taxon>
        <taxon>Actinomycetota</taxon>
        <taxon>Actinomycetes</taxon>
        <taxon>Micrococcales</taxon>
        <taxon>Micrococcaceae</taxon>
        <taxon>Nesterenkonia</taxon>
    </lineage>
</organism>
<dbReference type="GO" id="GO:0032993">
    <property type="term" value="C:protein-DNA complex"/>
    <property type="evidence" value="ECO:0007669"/>
    <property type="project" value="TreeGrafter"/>
</dbReference>
<evidence type="ECO:0000259" key="6">
    <source>
        <dbReference type="PROSITE" id="PS50931"/>
    </source>
</evidence>
<dbReference type="InterPro" id="IPR036390">
    <property type="entry name" value="WH_DNA-bd_sf"/>
</dbReference>
<comment type="caution">
    <text evidence="7">The sequence shown here is derived from an EMBL/GenBank/DDBJ whole genome shotgun (WGS) entry which is preliminary data.</text>
</comment>
<dbReference type="Proteomes" id="UP000633136">
    <property type="component" value="Unassembled WGS sequence"/>
</dbReference>
<keyword evidence="5" id="KW-0472">Membrane</keyword>
<evidence type="ECO:0000256" key="5">
    <source>
        <dbReference type="SAM" id="Phobius"/>
    </source>
</evidence>
<dbReference type="SUPFAM" id="SSF53850">
    <property type="entry name" value="Periplasmic binding protein-like II"/>
    <property type="match status" value="1"/>
</dbReference>
<dbReference type="RefSeq" id="WP_188685374.1">
    <property type="nucleotide sequence ID" value="NZ_BMIS01000009.1"/>
</dbReference>
<comment type="similarity">
    <text evidence="1">Belongs to the LysR transcriptional regulatory family.</text>
</comment>
<dbReference type="InterPro" id="IPR005119">
    <property type="entry name" value="LysR_subst-bd"/>
</dbReference>
<accession>A0A917ESA1</accession>
<evidence type="ECO:0000256" key="2">
    <source>
        <dbReference type="ARBA" id="ARBA00023015"/>
    </source>
</evidence>
<dbReference type="InterPro" id="IPR000847">
    <property type="entry name" value="LysR_HTH_N"/>
</dbReference>
<dbReference type="AlphaFoldDB" id="A0A917ESA1"/>
<keyword evidence="2" id="KW-0805">Transcription regulation</keyword>
<evidence type="ECO:0000313" key="7">
    <source>
        <dbReference type="EMBL" id="GGE73276.1"/>
    </source>
</evidence>
<evidence type="ECO:0000256" key="1">
    <source>
        <dbReference type="ARBA" id="ARBA00009437"/>
    </source>
</evidence>
<gene>
    <name evidence="7" type="ORF">GCM10011401_20480</name>
</gene>
<evidence type="ECO:0000313" key="8">
    <source>
        <dbReference type="Proteomes" id="UP000633136"/>
    </source>
</evidence>